<dbReference type="Proteomes" id="UP001479436">
    <property type="component" value="Unassembled WGS sequence"/>
</dbReference>
<dbReference type="PROSITE" id="PS00026">
    <property type="entry name" value="CHIT_BIND_I_1"/>
    <property type="match status" value="1"/>
</dbReference>
<reference evidence="4 5" key="1">
    <citation type="submission" date="2023-04" db="EMBL/GenBank/DDBJ databases">
        <title>Genome of Basidiobolus ranarum AG-B5.</title>
        <authorList>
            <person name="Stajich J.E."/>
            <person name="Carter-House D."/>
            <person name="Gryganskyi A."/>
        </authorList>
    </citation>
    <scope>NUCLEOTIDE SEQUENCE [LARGE SCALE GENOMIC DNA]</scope>
    <source>
        <strain evidence="4 5">AG-B5</strain>
    </source>
</reference>
<dbReference type="EMBL" id="JASJQH010000127">
    <property type="protein sequence ID" value="KAK9766761.1"/>
    <property type="molecule type" value="Genomic_DNA"/>
</dbReference>
<dbReference type="SUPFAM" id="SSF57016">
    <property type="entry name" value="Plant lectins/antimicrobial peptides"/>
    <property type="match status" value="1"/>
</dbReference>
<dbReference type="InterPro" id="IPR001002">
    <property type="entry name" value="Chitin-bd_1"/>
</dbReference>
<evidence type="ECO:0000259" key="3">
    <source>
        <dbReference type="SMART" id="SM00270"/>
    </source>
</evidence>
<protein>
    <recommendedName>
        <fullName evidence="3">Chitin-binding type-1 domain-containing protein</fullName>
    </recommendedName>
</protein>
<evidence type="ECO:0000256" key="1">
    <source>
        <dbReference type="ARBA" id="ARBA00022669"/>
    </source>
</evidence>
<feature type="domain" description="Chitin-binding type-1" evidence="3">
    <location>
        <begin position="30"/>
        <end position="64"/>
    </location>
</feature>
<dbReference type="Gene3D" id="3.30.60.10">
    <property type="entry name" value="Endochitinase-like"/>
    <property type="match status" value="1"/>
</dbReference>
<keyword evidence="5" id="KW-1185">Reference proteome</keyword>
<evidence type="ECO:0000313" key="5">
    <source>
        <dbReference type="Proteomes" id="UP001479436"/>
    </source>
</evidence>
<name>A0ABR2WZ51_9FUNG</name>
<proteinExistence type="predicted"/>
<comment type="caution">
    <text evidence="4">The sequence shown here is derived from an EMBL/GenBank/DDBJ whole genome shotgun (WGS) entry which is preliminary data.</text>
</comment>
<accession>A0ABR2WZ51</accession>
<organism evidence="4 5">
    <name type="scientific">Basidiobolus ranarum</name>
    <dbReference type="NCBI Taxonomy" id="34480"/>
    <lineage>
        <taxon>Eukaryota</taxon>
        <taxon>Fungi</taxon>
        <taxon>Fungi incertae sedis</taxon>
        <taxon>Zoopagomycota</taxon>
        <taxon>Entomophthoromycotina</taxon>
        <taxon>Basidiobolomycetes</taxon>
        <taxon>Basidiobolales</taxon>
        <taxon>Basidiobolaceae</taxon>
        <taxon>Basidiobolus</taxon>
    </lineage>
</organism>
<dbReference type="Pfam" id="PF00187">
    <property type="entry name" value="Chitin_bind_1"/>
    <property type="match status" value="1"/>
</dbReference>
<keyword evidence="2" id="KW-0732">Signal</keyword>
<keyword evidence="1" id="KW-0147">Chitin-binding</keyword>
<feature type="chain" id="PRO_5045715724" description="Chitin-binding type-1 domain-containing protein" evidence="2">
    <location>
        <begin position="21"/>
        <end position="144"/>
    </location>
</feature>
<dbReference type="InterPro" id="IPR018371">
    <property type="entry name" value="Chitin-binding_1_CS"/>
</dbReference>
<dbReference type="InterPro" id="IPR036861">
    <property type="entry name" value="Endochitinase-like_sf"/>
</dbReference>
<evidence type="ECO:0000256" key="2">
    <source>
        <dbReference type="SAM" id="SignalP"/>
    </source>
</evidence>
<dbReference type="SMART" id="SM00270">
    <property type="entry name" value="ChtBD1"/>
    <property type="match status" value="1"/>
</dbReference>
<gene>
    <name evidence="4" type="ORF">K7432_003922</name>
</gene>
<sequence length="144" mass="15247">MKFTIATVAVLASATYFVYTVEGVLSVDGTCGNGIECPAGSCCSFWGFCGVGEGFCNAPPSNVHWINGQPISSTVTTAQMNTQPSTSVTPTASHPVEQPIKTDLNALNSSNAKPEDKYMNSSAFYAPNAIFSSLFLITTKYILQ</sequence>
<dbReference type="CDD" id="cd00035">
    <property type="entry name" value="ChtBD1"/>
    <property type="match status" value="1"/>
</dbReference>
<evidence type="ECO:0000313" key="4">
    <source>
        <dbReference type="EMBL" id="KAK9766761.1"/>
    </source>
</evidence>
<feature type="signal peptide" evidence="2">
    <location>
        <begin position="1"/>
        <end position="20"/>
    </location>
</feature>